<dbReference type="EMBL" id="JAPMOS010000027">
    <property type="protein sequence ID" value="KAJ4458604.1"/>
    <property type="molecule type" value="Genomic_DNA"/>
</dbReference>
<comment type="caution">
    <text evidence="1">The sequence shown here is derived from an EMBL/GenBank/DDBJ whole genome shotgun (WGS) entry which is preliminary data.</text>
</comment>
<dbReference type="Proteomes" id="UP001141327">
    <property type="component" value="Unassembled WGS sequence"/>
</dbReference>
<protein>
    <submittedName>
        <fullName evidence="1">Uncharacterized protein</fullName>
    </submittedName>
</protein>
<keyword evidence="2" id="KW-1185">Reference proteome</keyword>
<evidence type="ECO:0000313" key="1">
    <source>
        <dbReference type="EMBL" id="KAJ4458604.1"/>
    </source>
</evidence>
<gene>
    <name evidence="1" type="ORF">PAPYR_5572</name>
</gene>
<reference evidence="1" key="1">
    <citation type="journal article" date="2022" name="bioRxiv">
        <title>Genomics of Preaxostyla Flagellates Illuminates Evolutionary Transitions and the Path Towards Mitochondrial Loss.</title>
        <authorList>
            <person name="Novak L.V.F."/>
            <person name="Treitli S.C."/>
            <person name="Pyrih J."/>
            <person name="Halakuc P."/>
            <person name="Pipaliya S.V."/>
            <person name="Vacek V."/>
            <person name="Brzon O."/>
            <person name="Soukal P."/>
            <person name="Eme L."/>
            <person name="Dacks J.B."/>
            <person name="Karnkowska A."/>
            <person name="Elias M."/>
            <person name="Hampl V."/>
        </authorList>
    </citation>
    <scope>NUCLEOTIDE SEQUENCE</scope>
    <source>
        <strain evidence="1">RCP-MX</strain>
    </source>
</reference>
<evidence type="ECO:0000313" key="2">
    <source>
        <dbReference type="Proteomes" id="UP001141327"/>
    </source>
</evidence>
<sequence>MHTDQESSNSKNNEFLSFFQDEVSLTKLRGDILTILSQNAADFAKEMAALNFCRTQGELNREFSAFLSRHSLKECPMTGYFALGSSRRLSRDSTRPAFFTVL</sequence>
<organism evidence="1 2">
    <name type="scientific">Paratrimastix pyriformis</name>
    <dbReference type="NCBI Taxonomy" id="342808"/>
    <lineage>
        <taxon>Eukaryota</taxon>
        <taxon>Metamonada</taxon>
        <taxon>Preaxostyla</taxon>
        <taxon>Paratrimastigidae</taxon>
        <taxon>Paratrimastix</taxon>
    </lineage>
</organism>
<proteinExistence type="predicted"/>
<name>A0ABQ8UH94_9EUKA</name>
<accession>A0ABQ8UH94</accession>